<feature type="chain" id="PRO_5022092123" evidence="2">
    <location>
        <begin position="25"/>
        <end position="357"/>
    </location>
</feature>
<dbReference type="KEGG" id="bvo:Pan97_35250"/>
<feature type="signal peptide" evidence="2">
    <location>
        <begin position="1"/>
        <end position="24"/>
    </location>
</feature>
<dbReference type="OrthoDB" id="282085at2"/>
<dbReference type="Proteomes" id="UP000318626">
    <property type="component" value="Chromosome"/>
</dbReference>
<organism evidence="3 4">
    <name type="scientific">Bremerella volcania</name>
    <dbReference type="NCBI Taxonomy" id="2527984"/>
    <lineage>
        <taxon>Bacteria</taxon>
        <taxon>Pseudomonadati</taxon>
        <taxon>Planctomycetota</taxon>
        <taxon>Planctomycetia</taxon>
        <taxon>Pirellulales</taxon>
        <taxon>Pirellulaceae</taxon>
        <taxon>Bremerella</taxon>
    </lineage>
</organism>
<feature type="compositionally biased region" description="Polar residues" evidence="1">
    <location>
        <begin position="44"/>
        <end position="62"/>
    </location>
</feature>
<dbReference type="RefSeq" id="WP_144974606.1">
    <property type="nucleotide sequence ID" value="NZ_CP036289.1"/>
</dbReference>
<evidence type="ECO:0000256" key="2">
    <source>
        <dbReference type="SAM" id="SignalP"/>
    </source>
</evidence>
<evidence type="ECO:0000313" key="4">
    <source>
        <dbReference type="Proteomes" id="UP000318626"/>
    </source>
</evidence>
<accession>A0A518CB65</accession>
<keyword evidence="4" id="KW-1185">Reference proteome</keyword>
<feature type="region of interest" description="Disordered" evidence="1">
    <location>
        <begin position="115"/>
        <end position="150"/>
    </location>
</feature>
<name>A0A518CB65_9BACT</name>
<keyword evidence="2" id="KW-0732">Signal</keyword>
<evidence type="ECO:0000256" key="1">
    <source>
        <dbReference type="SAM" id="MobiDB-lite"/>
    </source>
</evidence>
<feature type="compositionally biased region" description="Gly residues" evidence="1">
    <location>
        <begin position="27"/>
        <end position="36"/>
    </location>
</feature>
<dbReference type="AlphaFoldDB" id="A0A518CB65"/>
<gene>
    <name evidence="3" type="ORF">Pan97_35250</name>
</gene>
<protein>
    <submittedName>
        <fullName evidence="3">Uncharacterized protein</fullName>
    </submittedName>
</protein>
<evidence type="ECO:0000313" key="3">
    <source>
        <dbReference type="EMBL" id="QDU76475.1"/>
    </source>
</evidence>
<sequence precursor="true">MKNFSLVCALALCLTSLLVVDSMAGPRGGGRGGAGPSRGTSRPTPQGNPGLNQGNIRNTSIPSKPASRDLSQRFNSAPRDLSKFSAQDKLSSFLEGKPLDRPTVTGTSQAKLQEFLGLPEDRSQSIADRQDSMSNRKSELQPKAVQAKENFSQRSGEIYNDVSNHLAGQPEPFTAAWYAAHPQAWQYTHPHADAWAAASFAAVTGWVAGVSTTPVSYNYNESVVYVEGEPAATSTEEAQQPAQLNVTPQSNEAWMPLGVYALLQSEKSQPQMLMQLSVSKSGNIAGSYYNIISDNSQPISGSLDKQTQKVAWSVGDSQKVSFETDLNSLTQPETPVVLRYEDGATQQMTLVRLPDNS</sequence>
<feature type="compositionally biased region" description="Basic and acidic residues" evidence="1">
    <location>
        <begin position="119"/>
        <end position="140"/>
    </location>
</feature>
<reference evidence="4" key="1">
    <citation type="submission" date="2019-02" db="EMBL/GenBank/DDBJ databases">
        <title>Deep-cultivation of Planctomycetes and their phenomic and genomic characterization uncovers novel biology.</title>
        <authorList>
            <person name="Wiegand S."/>
            <person name="Jogler M."/>
            <person name="Boedeker C."/>
            <person name="Pinto D."/>
            <person name="Vollmers J."/>
            <person name="Rivas-Marin E."/>
            <person name="Kohn T."/>
            <person name="Peeters S.H."/>
            <person name="Heuer A."/>
            <person name="Rast P."/>
            <person name="Oberbeckmann S."/>
            <person name="Bunk B."/>
            <person name="Jeske O."/>
            <person name="Meyerdierks A."/>
            <person name="Storesund J.E."/>
            <person name="Kallscheuer N."/>
            <person name="Luecker S."/>
            <person name="Lage O.M."/>
            <person name="Pohl T."/>
            <person name="Merkel B.J."/>
            <person name="Hornburger P."/>
            <person name="Mueller R.-W."/>
            <person name="Bruemmer F."/>
            <person name="Labrenz M."/>
            <person name="Spormann A.M."/>
            <person name="Op den Camp H."/>
            <person name="Overmann J."/>
            <person name="Amann R."/>
            <person name="Jetten M.S.M."/>
            <person name="Mascher T."/>
            <person name="Medema M.H."/>
            <person name="Devos D.P."/>
            <person name="Kaster A.-K."/>
            <person name="Ovreas L."/>
            <person name="Rohde M."/>
            <person name="Galperin M.Y."/>
            <person name="Jogler C."/>
        </authorList>
    </citation>
    <scope>NUCLEOTIDE SEQUENCE [LARGE SCALE GENOMIC DNA]</scope>
    <source>
        <strain evidence="4">Pan97</strain>
    </source>
</reference>
<feature type="region of interest" description="Disordered" evidence="1">
    <location>
        <begin position="27"/>
        <end position="71"/>
    </location>
</feature>
<dbReference type="EMBL" id="CP036289">
    <property type="protein sequence ID" value="QDU76475.1"/>
    <property type="molecule type" value="Genomic_DNA"/>
</dbReference>
<proteinExistence type="predicted"/>